<evidence type="ECO:0000313" key="5">
    <source>
        <dbReference type="EMBL" id="RED50906.1"/>
    </source>
</evidence>
<accession>A0A3D9HPS7</accession>
<dbReference type="InterPro" id="IPR057666">
    <property type="entry name" value="DrpA_SLOG"/>
</dbReference>
<dbReference type="InterPro" id="IPR036388">
    <property type="entry name" value="WH-like_DNA-bd_sf"/>
</dbReference>
<dbReference type="GO" id="GO:0009294">
    <property type="term" value="P:DNA-mediated transformation"/>
    <property type="evidence" value="ECO:0007669"/>
    <property type="project" value="InterPro"/>
</dbReference>
<evidence type="ECO:0000259" key="4">
    <source>
        <dbReference type="Pfam" id="PF17782"/>
    </source>
</evidence>
<feature type="domain" description="Smf/DprA SLOG" evidence="3">
    <location>
        <begin position="84"/>
        <end position="290"/>
    </location>
</feature>
<dbReference type="EMBL" id="QRDW01000004">
    <property type="protein sequence ID" value="RED50906.1"/>
    <property type="molecule type" value="Genomic_DNA"/>
</dbReference>
<dbReference type="NCBIfam" id="TIGR00732">
    <property type="entry name" value="dprA"/>
    <property type="match status" value="1"/>
</dbReference>
<dbReference type="Pfam" id="PF17782">
    <property type="entry name" value="WHD_DprA"/>
    <property type="match status" value="1"/>
</dbReference>
<comment type="similarity">
    <text evidence="1">Belongs to the DprA/Smf family.</text>
</comment>
<feature type="domain" description="DprA winged helix" evidence="4">
    <location>
        <begin position="316"/>
        <end position="375"/>
    </location>
</feature>
<dbReference type="PANTHER" id="PTHR43022">
    <property type="entry name" value="PROTEIN SMF"/>
    <property type="match status" value="1"/>
</dbReference>
<evidence type="ECO:0000259" key="3">
    <source>
        <dbReference type="Pfam" id="PF02481"/>
    </source>
</evidence>
<feature type="region of interest" description="Disordered" evidence="2">
    <location>
        <begin position="299"/>
        <end position="318"/>
    </location>
</feature>
<evidence type="ECO:0000256" key="1">
    <source>
        <dbReference type="ARBA" id="ARBA00006525"/>
    </source>
</evidence>
<dbReference type="InterPro" id="IPR003488">
    <property type="entry name" value="DprA"/>
</dbReference>
<dbReference type="Pfam" id="PF02481">
    <property type="entry name" value="DNA_processg_A"/>
    <property type="match status" value="1"/>
</dbReference>
<dbReference type="InterPro" id="IPR041614">
    <property type="entry name" value="DprA_WH"/>
</dbReference>
<gene>
    <name evidence="5" type="ORF">DFP90_104178</name>
</gene>
<dbReference type="Gene3D" id="1.10.10.10">
    <property type="entry name" value="Winged helix-like DNA-binding domain superfamily/Winged helix DNA-binding domain"/>
    <property type="match status" value="1"/>
</dbReference>
<evidence type="ECO:0000313" key="6">
    <source>
        <dbReference type="Proteomes" id="UP000256845"/>
    </source>
</evidence>
<comment type="caution">
    <text evidence="5">The sequence shown here is derived from an EMBL/GenBank/DDBJ whole genome shotgun (WGS) entry which is preliminary data.</text>
</comment>
<organism evidence="5 6">
    <name type="scientific">Aestuariispira insulae</name>
    <dbReference type="NCBI Taxonomy" id="1461337"/>
    <lineage>
        <taxon>Bacteria</taxon>
        <taxon>Pseudomonadati</taxon>
        <taxon>Pseudomonadota</taxon>
        <taxon>Alphaproteobacteria</taxon>
        <taxon>Rhodospirillales</taxon>
        <taxon>Kiloniellaceae</taxon>
        <taxon>Aestuariispira</taxon>
    </lineage>
</organism>
<dbReference type="RefSeq" id="WP_115936694.1">
    <property type="nucleotide sequence ID" value="NZ_QRDW01000004.1"/>
</dbReference>
<name>A0A3D9HPS7_9PROT</name>
<proteinExistence type="inferred from homology"/>
<dbReference type="Pfam" id="PF21102">
    <property type="entry name" value="DprA_N"/>
    <property type="match status" value="1"/>
</dbReference>
<keyword evidence="6" id="KW-1185">Reference proteome</keyword>
<evidence type="ECO:0000256" key="2">
    <source>
        <dbReference type="SAM" id="MobiDB-lite"/>
    </source>
</evidence>
<dbReference type="Gene3D" id="3.40.50.450">
    <property type="match status" value="1"/>
</dbReference>
<sequence>MGSKQQTARLGEEEKINRLRLVRSESIGPARFFKLIDRFGSATKAVSAHPNWSIGQTGRTALRLIDRDLVEWEIEQVSKLGGRFLHICDSDYPLQLASIDAPPPVLTTLGDQALLERRCLAIVGARNASAGSCRLARRFAQTMGEKGFAIVSGLASGIDTASHQGGLESGTIAVTACGLDVIYPESNQALYREIAAKGLIITEFPLGTQPKARHFPTRNRIVSGLSQGVLVIEAALRSGSLITAGLAATQGRDVFAVPGSPMDPRCRGTNDLIRKGAILTETPDDILDNLGPAPHPVFTPREKEPPSFEVKNPGPPADPLPTSTGNINFRIENALSHTQIHVDELARELSLNIQELHAALVEMELLGKIARLPGGYVCKP</sequence>
<protein>
    <submittedName>
        <fullName evidence="5">DNA processing protein</fullName>
    </submittedName>
</protein>
<dbReference type="PANTHER" id="PTHR43022:SF1">
    <property type="entry name" value="PROTEIN SMF"/>
    <property type="match status" value="1"/>
</dbReference>
<dbReference type="AlphaFoldDB" id="A0A3D9HPS7"/>
<dbReference type="OrthoDB" id="9785707at2"/>
<reference evidence="5 6" key="1">
    <citation type="submission" date="2018-07" db="EMBL/GenBank/DDBJ databases">
        <title>Genomic Encyclopedia of Type Strains, Phase III (KMG-III): the genomes of soil and plant-associated and newly described type strains.</title>
        <authorList>
            <person name="Whitman W."/>
        </authorList>
    </citation>
    <scope>NUCLEOTIDE SEQUENCE [LARGE SCALE GENOMIC DNA]</scope>
    <source>
        <strain evidence="5 6">CECT 8488</strain>
    </source>
</reference>
<dbReference type="SUPFAM" id="SSF102405">
    <property type="entry name" value="MCP/YpsA-like"/>
    <property type="match status" value="1"/>
</dbReference>
<dbReference type="Proteomes" id="UP000256845">
    <property type="component" value="Unassembled WGS sequence"/>
</dbReference>